<dbReference type="FunFam" id="3.30.70.270:FF:000001">
    <property type="entry name" value="Diguanylate cyclase domain protein"/>
    <property type="match status" value="1"/>
</dbReference>
<proteinExistence type="predicted"/>
<dbReference type="InterPro" id="IPR050469">
    <property type="entry name" value="Diguanylate_Cyclase"/>
</dbReference>
<dbReference type="SMART" id="SM00267">
    <property type="entry name" value="GGDEF"/>
    <property type="match status" value="1"/>
</dbReference>
<evidence type="ECO:0000256" key="3">
    <source>
        <dbReference type="ARBA" id="ARBA00012528"/>
    </source>
</evidence>
<dbReference type="NCBIfam" id="TIGR00254">
    <property type="entry name" value="GGDEF"/>
    <property type="match status" value="1"/>
</dbReference>
<dbReference type="CDD" id="cd01949">
    <property type="entry name" value="GGDEF"/>
    <property type="match status" value="1"/>
</dbReference>
<comment type="cofactor">
    <cofactor evidence="1">
        <name>Mg(2+)</name>
        <dbReference type="ChEBI" id="CHEBI:18420"/>
    </cofactor>
</comment>
<reference evidence="7" key="1">
    <citation type="submission" date="2017-06" db="EMBL/GenBank/DDBJ databases">
        <authorList>
            <person name="Varghese N."/>
            <person name="Submissions S."/>
        </authorList>
    </citation>
    <scope>NUCLEOTIDE SEQUENCE [LARGE SCALE GENOMIC DNA]</scope>
    <source>
        <strain evidence="7">CIP 108523</strain>
    </source>
</reference>
<dbReference type="EC" id="2.7.7.65" evidence="3"/>
<dbReference type="RefSeq" id="WP_010483268.1">
    <property type="nucleotide sequence ID" value="NZ_FZOG01000001.1"/>
</dbReference>
<evidence type="ECO:0000313" key="7">
    <source>
        <dbReference type="Proteomes" id="UP000242915"/>
    </source>
</evidence>
<evidence type="ECO:0000256" key="4">
    <source>
        <dbReference type="ARBA" id="ARBA00034247"/>
    </source>
</evidence>
<dbReference type="InterPro" id="IPR043128">
    <property type="entry name" value="Rev_trsase/Diguanyl_cyclase"/>
</dbReference>
<accession>A0A239A5A6</accession>
<organism evidence="6 7">
    <name type="scientific">Pseudomonas segetis</name>
    <dbReference type="NCBI Taxonomy" id="298908"/>
    <lineage>
        <taxon>Bacteria</taxon>
        <taxon>Pseudomonadati</taxon>
        <taxon>Pseudomonadota</taxon>
        <taxon>Gammaproteobacteria</taxon>
        <taxon>Pseudomonadales</taxon>
        <taxon>Pseudomonadaceae</taxon>
        <taxon>Pseudomonas</taxon>
    </lineage>
</organism>
<keyword evidence="7" id="KW-1185">Reference proteome</keyword>
<dbReference type="AlphaFoldDB" id="A0A239A5A6"/>
<feature type="domain" description="GGDEF" evidence="5">
    <location>
        <begin position="177"/>
        <end position="308"/>
    </location>
</feature>
<dbReference type="InterPro" id="IPR000160">
    <property type="entry name" value="GGDEF_dom"/>
</dbReference>
<dbReference type="GO" id="GO:0043709">
    <property type="term" value="P:cell adhesion involved in single-species biofilm formation"/>
    <property type="evidence" value="ECO:0007669"/>
    <property type="project" value="TreeGrafter"/>
</dbReference>
<dbReference type="SUPFAM" id="SSF55073">
    <property type="entry name" value="Nucleotide cyclase"/>
    <property type="match status" value="1"/>
</dbReference>
<dbReference type="PANTHER" id="PTHR45138:SF9">
    <property type="entry name" value="DIGUANYLATE CYCLASE DGCM-RELATED"/>
    <property type="match status" value="1"/>
</dbReference>
<dbReference type="InterPro" id="IPR029787">
    <property type="entry name" value="Nucleotide_cyclase"/>
</dbReference>
<comment type="subcellular location">
    <subcellularLocation>
        <location evidence="2">Cell inner membrane</location>
    </subcellularLocation>
</comment>
<dbReference type="PANTHER" id="PTHR45138">
    <property type="entry name" value="REGULATORY COMPONENTS OF SENSORY TRANSDUCTION SYSTEM"/>
    <property type="match status" value="1"/>
</dbReference>
<evidence type="ECO:0000256" key="1">
    <source>
        <dbReference type="ARBA" id="ARBA00001946"/>
    </source>
</evidence>
<dbReference type="Gene3D" id="3.30.70.270">
    <property type="match status" value="1"/>
</dbReference>
<dbReference type="EMBL" id="FZOG01000001">
    <property type="protein sequence ID" value="SNR90268.1"/>
    <property type="molecule type" value="Genomic_DNA"/>
</dbReference>
<name>A0A239A5A6_9PSED</name>
<evidence type="ECO:0000313" key="6">
    <source>
        <dbReference type="EMBL" id="SNR90268.1"/>
    </source>
</evidence>
<protein>
    <recommendedName>
        <fullName evidence="3">diguanylate cyclase</fullName>
        <ecNumber evidence="3">2.7.7.65</ecNumber>
    </recommendedName>
</protein>
<gene>
    <name evidence="6" type="ORF">SAMN05216255_0890</name>
</gene>
<dbReference type="PROSITE" id="PS50887">
    <property type="entry name" value="GGDEF"/>
    <property type="match status" value="1"/>
</dbReference>
<evidence type="ECO:0000259" key="5">
    <source>
        <dbReference type="PROSITE" id="PS50887"/>
    </source>
</evidence>
<dbReference type="GO" id="GO:0005886">
    <property type="term" value="C:plasma membrane"/>
    <property type="evidence" value="ECO:0007669"/>
    <property type="project" value="UniProtKB-SubCell"/>
</dbReference>
<dbReference type="GO" id="GO:1902201">
    <property type="term" value="P:negative regulation of bacterial-type flagellum-dependent cell motility"/>
    <property type="evidence" value="ECO:0007669"/>
    <property type="project" value="TreeGrafter"/>
</dbReference>
<comment type="catalytic activity">
    <reaction evidence="4">
        <text>2 GTP = 3',3'-c-di-GMP + 2 diphosphate</text>
        <dbReference type="Rhea" id="RHEA:24898"/>
        <dbReference type="ChEBI" id="CHEBI:33019"/>
        <dbReference type="ChEBI" id="CHEBI:37565"/>
        <dbReference type="ChEBI" id="CHEBI:58805"/>
        <dbReference type="EC" id="2.7.7.65"/>
    </reaction>
</comment>
<dbReference type="Pfam" id="PF00990">
    <property type="entry name" value="GGDEF"/>
    <property type="match status" value="1"/>
</dbReference>
<dbReference type="Proteomes" id="UP000242915">
    <property type="component" value="Unassembled WGS sequence"/>
</dbReference>
<sequence length="308" mass="34547">MAPPNSSNTIDFDAAKLQRLGYSSKRKQSLQPLTLAQLRQHLNLQLQTSLDAERTLNLFFSEVQRLVALDGLSYQHNISDLNLEFGQAAGNAASYRLSHEGEYLGELIFRRKLRFSEEELHQLEALLGSLLYPLRNALLYRTAIQNALRDPLTNTGNRIAMEQMLHREVDMARRNLQPLSLLMLDLDHFKQINDNHGHGVGDEVLKAVATTIKAQLRNVDMIFRYGGEEFLILLSGTGRDASAMVGERLRHSVEQLQYINQGQPLALSISLGGASLLPGESDESLLRRADNALYISKRDGRNRLSMAG</sequence>
<dbReference type="GO" id="GO:0052621">
    <property type="term" value="F:diguanylate cyclase activity"/>
    <property type="evidence" value="ECO:0007669"/>
    <property type="project" value="UniProtKB-EC"/>
</dbReference>
<evidence type="ECO:0000256" key="2">
    <source>
        <dbReference type="ARBA" id="ARBA00004533"/>
    </source>
</evidence>